<comment type="caution">
    <text evidence="4">The sequence shown here is derived from an EMBL/GenBank/DDBJ whole genome shotgun (WGS) entry which is preliminary data.</text>
</comment>
<sequence>MKAFRLDGPGTATVVNMQETSVEAGEVLLRVKMVGMCGTDLNTFRGRNAMVTFPRVPGHEVAAEVVTGGGDLAAGTLVTMSPYTNCGKCAACRRGRANACQFNETMGVQRDGAMMEYISVPRSKLYPARLSVKELCLVEPLTVGFHAAARGRVVREDTVAVFGCGGVGLGAIASAAFRGAETIAIDMDDAKLEVARKAGAKHVIHAKNEDLHERLTAITGGQGPDVMIEAIGLPETFRAAVEEAAFTGRVVYIGYAKEPVAYETRLFVQKELDILGSRNALPEDFREVIRMLEAGRFPVEDAVSAVVGIEDAGRMLAEWSAAPAKFTKIMVEVG</sequence>
<dbReference type="InterPro" id="IPR013149">
    <property type="entry name" value="ADH-like_C"/>
</dbReference>
<evidence type="ECO:0000259" key="3">
    <source>
        <dbReference type="Pfam" id="PF08240"/>
    </source>
</evidence>
<dbReference type="EMBL" id="BMJB01000001">
    <property type="protein sequence ID" value="GGA64713.1"/>
    <property type="molecule type" value="Genomic_DNA"/>
</dbReference>
<proteinExistence type="predicted"/>
<feature type="domain" description="Alcohol dehydrogenase-like C-terminal" evidence="2">
    <location>
        <begin position="166"/>
        <end position="293"/>
    </location>
</feature>
<keyword evidence="1" id="KW-0560">Oxidoreductase</keyword>
<dbReference type="InterPro" id="IPR036291">
    <property type="entry name" value="NAD(P)-bd_dom_sf"/>
</dbReference>
<dbReference type="AlphaFoldDB" id="A0A916W4A0"/>
<evidence type="ECO:0000256" key="1">
    <source>
        <dbReference type="ARBA" id="ARBA00023002"/>
    </source>
</evidence>
<evidence type="ECO:0000313" key="4">
    <source>
        <dbReference type="EMBL" id="GGA64713.1"/>
    </source>
</evidence>
<dbReference type="Pfam" id="PF00107">
    <property type="entry name" value="ADH_zinc_N"/>
    <property type="match status" value="1"/>
</dbReference>
<reference evidence="4" key="1">
    <citation type="journal article" date="2014" name="Int. J. Syst. Evol. Microbiol.">
        <title>Complete genome sequence of Corynebacterium casei LMG S-19264T (=DSM 44701T), isolated from a smear-ripened cheese.</title>
        <authorList>
            <consortium name="US DOE Joint Genome Institute (JGI-PGF)"/>
            <person name="Walter F."/>
            <person name="Albersmeier A."/>
            <person name="Kalinowski J."/>
            <person name="Ruckert C."/>
        </authorList>
    </citation>
    <scope>NUCLEOTIDE SEQUENCE</scope>
    <source>
        <strain evidence="4">CGMCC 1.15447</strain>
    </source>
</reference>
<keyword evidence="5" id="KW-1185">Reference proteome</keyword>
<dbReference type="PANTHER" id="PTHR43401:SF2">
    <property type="entry name" value="L-THREONINE 3-DEHYDROGENASE"/>
    <property type="match status" value="1"/>
</dbReference>
<gene>
    <name evidence="4" type="ORF">GCM10011507_15440</name>
</gene>
<dbReference type="Pfam" id="PF08240">
    <property type="entry name" value="ADH_N"/>
    <property type="match status" value="1"/>
</dbReference>
<dbReference type="RefSeq" id="WP_188758686.1">
    <property type="nucleotide sequence ID" value="NZ_BMJB01000001.1"/>
</dbReference>
<name>A0A916W4A0_9BACT</name>
<dbReference type="Gene3D" id="3.40.50.720">
    <property type="entry name" value="NAD(P)-binding Rossmann-like Domain"/>
    <property type="match status" value="1"/>
</dbReference>
<dbReference type="SUPFAM" id="SSF51735">
    <property type="entry name" value="NAD(P)-binding Rossmann-fold domains"/>
    <property type="match status" value="1"/>
</dbReference>
<dbReference type="SUPFAM" id="SSF50129">
    <property type="entry name" value="GroES-like"/>
    <property type="match status" value="1"/>
</dbReference>
<dbReference type="GO" id="GO:0016491">
    <property type="term" value="F:oxidoreductase activity"/>
    <property type="evidence" value="ECO:0007669"/>
    <property type="project" value="UniProtKB-KW"/>
</dbReference>
<dbReference type="Proteomes" id="UP000648801">
    <property type="component" value="Unassembled WGS sequence"/>
</dbReference>
<dbReference type="InterPro" id="IPR013154">
    <property type="entry name" value="ADH-like_N"/>
</dbReference>
<dbReference type="InterPro" id="IPR050129">
    <property type="entry name" value="Zn_alcohol_dh"/>
</dbReference>
<dbReference type="Gene3D" id="3.90.180.10">
    <property type="entry name" value="Medium-chain alcohol dehydrogenases, catalytic domain"/>
    <property type="match status" value="1"/>
</dbReference>
<feature type="domain" description="Alcohol dehydrogenase-like N-terminal" evidence="3">
    <location>
        <begin position="24"/>
        <end position="127"/>
    </location>
</feature>
<dbReference type="CDD" id="cd08261">
    <property type="entry name" value="Zn_ADH7"/>
    <property type="match status" value="1"/>
</dbReference>
<accession>A0A916W4A0</accession>
<organism evidence="4 5">
    <name type="scientific">Edaphobacter acidisoli</name>
    <dbReference type="NCBI Taxonomy" id="2040573"/>
    <lineage>
        <taxon>Bacteria</taxon>
        <taxon>Pseudomonadati</taxon>
        <taxon>Acidobacteriota</taxon>
        <taxon>Terriglobia</taxon>
        <taxon>Terriglobales</taxon>
        <taxon>Acidobacteriaceae</taxon>
        <taxon>Edaphobacter</taxon>
    </lineage>
</organism>
<dbReference type="PANTHER" id="PTHR43401">
    <property type="entry name" value="L-THREONINE 3-DEHYDROGENASE"/>
    <property type="match status" value="1"/>
</dbReference>
<dbReference type="InterPro" id="IPR011032">
    <property type="entry name" value="GroES-like_sf"/>
</dbReference>
<protein>
    <submittedName>
        <fullName evidence="4">Sorbitol dehydrogenase</fullName>
    </submittedName>
</protein>
<evidence type="ECO:0000313" key="5">
    <source>
        <dbReference type="Proteomes" id="UP000648801"/>
    </source>
</evidence>
<evidence type="ECO:0000259" key="2">
    <source>
        <dbReference type="Pfam" id="PF00107"/>
    </source>
</evidence>
<reference evidence="4" key="2">
    <citation type="submission" date="2020-09" db="EMBL/GenBank/DDBJ databases">
        <authorList>
            <person name="Sun Q."/>
            <person name="Zhou Y."/>
        </authorList>
    </citation>
    <scope>NUCLEOTIDE SEQUENCE</scope>
    <source>
        <strain evidence="4">CGMCC 1.15447</strain>
    </source>
</reference>